<gene>
    <name evidence="1" type="ORF">JI750_18780</name>
</gene>
<reference evidence="1 2" key="1">
    <citation type="submission" date="2021-01" db="EMBL/GenBank/DDBJ databases">
        <title>Genome seq and assembly of Flavobacterium sp. GN10.</title>
        <authorList>
            <person name="Chhetri G."/>
        </authorList>
    </citation>
    <scope>NUCLEOTIDE SEQUENCE [LARGE SCALE GENOMIC DNA]</scope>
    <source>
        <strain evidence="1 2">GN10</strain>
    </source>
</reference>
<proteinExistence type="predicted"/>
<evidence type="ECO:0000313" key="2">
    <source>
        <dbReference type="Proteomes" id="UP000603728"/>
    </source>
</evidence>
<keyword evidence="2" id="KW-1185">Reference proteome</keyword>
<accession>A0ABS1KIC6</accession>
<dbReference type="Proteomes" id="UP000603728">
    <property type="component" value="Unassembled WGS sequence"/>
</dbReference>
<organism evidence="1 2">
    <name type="scientific">Flavobacterium tagetis</name>
    <dbReference type="NCBI Taxonomy" id="2801336"/>
    <lineage>
        <taxon>Bacteria</taxon>
        <taxon>Pseudomonadati</taxon>
        <taxon>Bacteroidota</taxon>
        <taxon>Flavobacteriia</taxon>
        <taxon>Flavobacteriales</taxon>
        <taxon>Flavobacteriaceae</taxon>
        <taxon>Flavobacterium</taxon>
    </lineage>
</organism>
<dbReference type="EMBL" id="JAERSF010000004">
    <property type="protein sequence ID" value="MBL0738947.1"/>
    <property type="molecule type" value="Genomic_DNA"/>
</dbReference>
<name>A0ABS1KIC6_9FLAO</name>
<evidence type="ECO:0000313" key="1">
    <source>
        <dbReference type="EMBL" id="MBL0738947.1"/>
    </source>
</evidence>
<comment type="caution">
    <text evidence="1">The sequence shown here is derived from an EMBL/GenBank/DDBJ whole genome shotgun (WGS) entry which is preliminary data.</text>
</comment>
<sequence length="96" mass="11014">MEKVLAEIKDKLVSSEESITLSGLGMHIPYDNSPRTDFNWNDFYHNLSLSGLQNCSFFQNEIGTFNNDGTPNITVNQTLMQSYNQYNSYGRQNLRP</sequence>
<protein>
    <submittedName>
        <fullName evidence="1">Uncharacterized protein</fullName>
    </submittedName>
</protein>
<dbReference type="RefSeq" id="WP_202005827.1">
    <property type="nucleotide sequence ID" value="NZ_JAERSF010000004.1"/>
</dbReference>